<organism evidence="1">
    <name type="scientific">marine metagenome</name>
    <dbReference type="NCBI Taxonomy" id="408172"/>
    <lineage>
        <taxon>unclassified sequences</taxon>
        <taxon>metagenomes</taxon>
        <taxon>ecological metagenomes</taxon>
    </lineage>
</organism>
<reference evidence="1" key="1">
    <citation type="submission" date="2018-05" db="EMBL/GenBank/DDBJ databases">
        <authorList>
            <person name="Lanie J.A."/>
            <person name="Ng W.-L."/>
            <person name="Kazmierczak K.M."/>
            <person name="Andrzejewski T.M."/>
            <person name="Davidsen T.M."/>
            <person name="Wayne K.J."/>
            <person name="Tettelin H."/>
            <person name="Glass J.I."/>
            <person name="Rusch D."/>
            <person name="Podicherti R."/>
            <person name="Tsui H.-C.T."/>
            <person name="Winkler M.E."/>
        </authorList>
    </citation>
    <scope>NUCLEOTIDE SEQUENCE</scope>
</reference>
<evidence type="ECO:0000313" key="1">
    <source>
        <dbReference type="EMBL" id="SUZ86112.1"/>
    </source>
</evidence>
<feature type="non-terminal residue" evidence="1">
    <location>
        <position position="1"/>
    </location>
</feature>
<dbReference type="AlphaFoldDB" id="A0A381R344"/>
<name>A0A381R344_9ZZZZ</name>
<gene>
    <name evidence="1" type="ORF">METZ01_LOCUS38966</name>
</gene>
<protein>
    <submittedName>
        <fullName evidence="1">Uncharacterized protein</fullName>
    </submittedName>
</protein>
<proteinExistence type="predicted"/>
<accession>A0A381R344</accession>
<sequence>VEDLKFIIDHFRLSYYYPGSQIQLLNETPCEFNDCI</sequence>
<dbReference type="EMBL" id="UINC01001665">
    <property type="protein sequence ID" value="SUZ86112.1"/>
    <property type="molecule type" value="Genomic_DNA"/>
</dbReference>